<dbReference type="Proteomes" id="UP000594014">
    <property type="component" value="Chromosome"/>
</dbReference>
<keyword evidence="1" id="KW-0378">Hydrolase</keyword>
<gene>
    <name evidence="1" type="ORF">FRZ06_08740</name>
</gene>
<keyword evidence="2" id="KW-1185">Reference proteome</keyword>
<organism evidence="1 2">
    <name type="scientific">Anoxybacterium hadale</name>
    <dbReference type="NCBI Taxonomy" id="3408580"/>
    <lineage>
        <taxon>Bacteria</taxon>
        <taxon>Bacillati</taxon>
        <taxon>Bacillota</taxon>
        <taxon>Clostridia</taxon>
        <taxon>Peptostreptococcales</taxon>
        <taxon>Anaerovoracaceae</taxon>
        <taxon>Anoxybacterium</taxon>
    </lineage>
</organism>
<proteinExistence type="predicted"/>
<reference evidence="1" key="1">
    <citation type="submission" date="2019-08" db="EMBL/GenBank/DDBJ databases">
        <title>Genome sequence of Clostridiales bacterium MT110.</title>
        <authorList>
            <person name="Cao J."/>
        </authorList>
    </citation>
    <scope>NUCLEOTIDE SEQUENCE</scope>
    <source>
        <strain evidence="1">MT110</strain>
    </source>
</reference>
<dbReference type="EMBL" id="CP042469">
    <property type="protein sequence ID" value="QOX63434.1"/>
    <property type="molecule type" value="Genomic_DNA"/>
</dbReference>
<accession>A0ACD1AAW7</accession>
<sequence length="248" mass="28000">MLTQLYEVRSMKKEEREQKARERLGEMMRVEQELYQTGVRFIAGVDEVGRGPLAGPVVAAAVILPWDFKVLGVDDSKKLSEKKRESLYDSILENAVAYGIGIADNYVIDEINILEATKLAMRKALDGLSVKPDYILIDALTLKDMPIPQKGIIKGDSISVSIAAASIVAKVTRDRLMKEYHERFPQYAFDQNKGYGTKAHYEGINCYGTCLLHRRSFLKSYFAQEEEEATADNSEEDFNEAEIQVTFI</sequence>
<name>A0ACD1AAW7_9FIRM</name>
<evidence type="ECO:0000313" key="1">
    <source>
        <dbReference type="EMBL" id="QOX63434.1"/>
    </source>
</evidence>
<dbReference type="EC" id="3.1.26.4" evidence="1"/>
<protein>
    <submittedName>
        <fullName evidence="1">Ribonuclease HII</fullName>
        <ecNumber evidence="1">3.1.26.4</ecNumber>
    </submittedName>
</protein>
<evidence type="ECO:0000313" key="2">
    <source>
        <dbReference type="Proteomes" id="UP000594014"/>
    </source>
</evidence>